<feature type="binding site" evidence="8">
    <location>
        <position position="95"/>
    </location>
    <ligand>
        <name>ATP</name>
        <dbReference type="ChEBI" id="CHEBI:30616"/>
    </ligand>
</feature>
<keyword evidence="6" id="KW-0067">ATP-binding</keyword>
<dbReference type="GO" id="GO:0004550">
    <property type="term" value="F:nucleoside diphosphate kinase activity"/>
    <property type="evidence" value="ECO:0007669"/>
    <property type="project" value="InterPro"/>
</dbReference>
<dbReference type="GO" id="GO:0046872">
    <property type="term" value="F:metal ion binding"/>
    <property type="evidence" value="ECO:0007669"/>
    <property type="project" value="UniProtKB-KW"/>
</dbReference>
<organism evidence="11 12">
    <name type="scientific">Acanthaster planci</name>
    <name type="common">Crown-of-thorns starfish</name>
    <dbReference type="NCBI Taxonomy" id="133434"/>
    <lineage>
        <taxon>Eukaryota</taxon>
        <taxon>Metazoa</taxon>
        <taxon>Echinodermata</taxon>
        <taxon>Eleutherozoa</taxon>
        <taxon>Asterozoa</taxon>
        <taxon>Asteroidea</taxon>
        <taxon>Valvatacea</taxon>
        <taxon>Valvatida</taxon>
        <taxon>Acanthasteridae</taxon>
        <taxon>Acanthaster</taxon>
    </lineage>
</organism>
<dbReference type="InterPro" id="IPR036850">
    <property type="entry name" value="NDK-like_dom_sf"/>
</dbReference>
<evidence type="ECO:0000256" key="5">
    <source>
        <dbReference type="ARBA" id="ARBA00022777"/>
    </source>
</evidence>
<protein>
    <submittedName>
        <fullName evidence="12">Nucleoside diphosphate kinase 6-like</fullName>
    </submittedName>
</protein>
<dbReference type="GO" id="GO:0006183">
    <property type="term" value="P:GTP biosynthetic process"/>
    <property type="evidence" value="ECO:0007669"/>
    <property type="project" value="InterPro"/>
</dbReference>
<evidence type="ECO:0000259" key="10">
    <source>
        <dbReference type="SMART" id="SM00562"/>
    </source>
</evidence>
<evidence type="ECO:0000256" key="4">
    <source>
        <dbReference type="ARBA" id="ARBA00022741"/>
    </source>
</evidence>
<dbReference type="GO" id="GO:0006228">
    <property type="term" value="P:UTP biosynthetic process"/>
    <property type="evidence" value="ECO:0007669"/>
    <property type="project" value="InterPro"/>
</dbReference>
<dbReference type="KEGG" id="aplc:110978783"/>
<evidence type="ECO:0000256" key="1">
    <source>
        <dbReference type="ARBA" id="ARBA00001946"/>
    </source>
</evidence>
<keyword evidence="2" id="KW-0808">Transferase</keyword>
<feature type="active site" description="Pros-phosphohistidine intermediate" evidence="8">
    <location>
        <position position="128"/>
    </location>
</feature>
<feature type="binding site" evidence="8">
    <location>
        <position position="125"/>
    </location>
    <ligand>
        <name>ATP</name>
        <dbReference type="ChEBI" id="CHEBI:30616"/>
    </ligand>
</feature>
<evidence type="ECO:0000256" key="8">
    <source>
        <dbReference type="PROSITE-ProRule" id="PRU00706"/>
    </source>
</evidence>
<dbReference type="OMA" id="YHRLTSF"/>
<dbReference type="PANTHER" id="PTHR46956">
    <property type="entry name" value="NUCLEOSIDE DIPHOSPHATE KINASE 6"/>
    <property type="match status" value="1"/>
</dbReference>
<evidence type="ECO:0000256" key="2">
    <source>
        <dbReference type="ARBA" id="ARBA00022679"/>
    </source>
</evidence>
<dbReference type="AlphaFoldDB" id="A0A8B7YDM2"/>
<comment type="similarity">
    <text evidence="8 9">Belongs to the NDK family.</text>
</comment>
<dbReference type="InterPro" id="IPR034907">
    <property type="entry name" value="NDK-like_dom"/>
</dbReference>
<evidence type="ECO:0000256" key="9">
    <source>
        <dbReference type="RuleBase" id="RU004011"/>
    </source>
</evidence>
<evidence type="ECO:0000256" key="3">
    <source>
        <dbReference type="ARBA" id="ARBA00022723"/>
    </source>
</evidence>
<dbReference type="OrthoDB" id="25346at2759"/>
<name>A0A8B7YDM2_ACAPL</name>
<evidence type="ECO:0000313" key="12">
    <source>
        <dbReference type="RefSeq" id="XP_022089751.1"/>
    </source>
</evidence>
<keyword evidence="5" id="KW-0418">Kinase</keyword>
<dbReference type="GO" id="GO:0005524">
    <property type="term" value="F:ATP binding"/>
    <property type="evidence" value="ECO:0007669"/>
    <property type="project" value="UniProtKB-KW"/>
</dbReference>
<dbReference type="SUPFAM" id="SSF54919">
    <property type="entry name" value="Nucleoside diphosphate kinase, NDK"/>
    <property type="match status" value="1"/>
</dbReference>
<feature type="domain" description="Nucleoside diphosphate kinase-like" evidence="10">
    <location>
        <begin position="10"/>
        <end position="151"/>
    </location>
</feature>
<keyword evidence="11" id="KW-1185">Reference proteome</keyword>
<dbReference type="PROSITE" id="PS51374">
    <property type="entry name" value="NDPK_LIKE"/>
    <property type="match status" value="1"/>
</dbReference>
<gene>
    <name evidence="12" type="primary">LOC110978783</name>
</gene>
<keyword evidence="4" id="KW-0547">Nucleotide-binding</keyword>
<sequence length="184" mass="21612">MSKSSTLRALEITLAIIKPNVVVHPHRLQEVKQLILNNNFYFVRSLEKRLPSSIVERFYAEHKGRFFYNRLVGFMSSGPVSVHILAGEDAVIRWRQLMGPTKTFRAIHEAPDSMRARFGLTDTRNATHGSDSAETARKETSFFFPDFDVEDWYQNQEPWFRKGQVTFCERRTLHYVDRISHDYR</sequence>
<keyword evidence="3" id="KW-0479">Metal-binding</keyword>
<feature type="binding site" evidence="8">
    <location>
        <position position="115"/>
    </location>
    <ligand>
        <name>ATP</name>
        <dbReference type="ChEBI" id="CHEBI:30616"/>
    </ligand>
</feature>
<dbReference type="InterPro" id="IPR037994">
    <property type="entry name" value="NDPk6"/>
</dbReference>
<evidence type="ECO:0000313" key="11">
    <source>
        <dbReference type="Proteomes" id="UP000694845"/>
    </source>
</evidence>
<dbReference type="Gene3D" id="3.30.70.141">
    <property type="entry name" value="Nucleoside diphosphate kinase-like domain"/>
    <property type="match status" value="1"/>
</dbReference>
<proteinExistence type="inferred from homology"/>
<dbReference type="GO" id="GO:0006241">
    <property type="term" value="P:CTP biosynthetic process"/>
    <property type="evidence" value="ECO:0007669"/>
    <property type="project" value="InterPro"/>
</dbReference>
<dbReference type="GeneID" id="110978783"/>
<dbReference type="CTD" id="10201"/>
<feature type="binding site" evidence="8">
    <location>
        <position position="67"/>
    </location>
    <ligand>
        <name>ATP</name>
        <dbReference type="ChEBI" id="CHEBI:30616"/>
    </ligand>
</feature>
<dbReference type="Proteomes" id="UP000694845">
    <property type="component" value="Unplaced"/>
</dbReference>
<dbReference type="Pfam" id="PF00334">
    <property type="entry name" value="NDK"/>
    <property type="match status" value="1"/>
</dbReference>
<feature type="binding site" evidence="8">
    <location>
        <position position="101"/>
    </location>
    <ligand>
        <name>ATP</name>
        <dbReference type="ChEBI" id="CHEBI:30616"/>
    </ligand>
</feature>
<dbReference type="RefSeq" id="XP_022089751.1">
    <property type="nucleotide sequence ID" value="XM_022234059.1"/>
</dbReference>
<accession>A0A8B7YDM2</accession>
<feature type="binding site" evidence="8">
    <location>
        <position position="18"/>
    </location>
    <ligand>
        <name>ATP</name>
        <dbReference type="ChEBI" id="CHEBI:30616"/>
    </ligand>
</feature>
<dbReference type="InterPro" id="IPR001564">
    <property type="entry name" value="Nucleoside_diP_kinase"/>
</dbReference>
<reference evidence="12" key="1">
    <citation type="submission" date="2025-08" db="UniProtKB">
        <authorList>
            <consortium name="RefSeq"/>
        </authorList>
    </citation>
    <scope>IDENTIFICATION</scope>
</reference>
<evidence type="ECO:0000256" key="7">
    <source>
        <dbReference type="ARBA" id="ARBA00022842"/>
    </source>
</evidence>
<comment type="cofactor">
    <cofactor evidence="1">
        <name>Mg(2+)</name>
        <dbReference type="ChEBI" id="CHEBI:18420"/>
    </cofactor>
</comment>
<dbReference type="PRINTS" id="PR01243">
    <property type="entry name" value="NUCDPKINASE"/>
</dbReference>
<keyword evidence="7" id="KW-0460">Magnesium</keyword>
<dbReference type="SMART" id="SM00562">
    <property type="entry name" value="NDK"/>
    <property type="match status" value="1"/>
</dbReference>
<evidence type="ECO:0000256" key="6">
    <source>
        <dbReference type="ARBA" id="ARBA00022840"/>
    </source>
</evidence>
<dbReference type="PANTHER" id="PTHR46956:SF1">
    <property type="entry name" value="NUCLEOSIDE DIPHOSPHATE KINASE 6"/>
    <property type="match status" value="1"/>
</dbReference>